<reference evidence="14" key="2">
    <citation type="submission" date="2023-05" db="EMBL/GenBank/DDBJ databases">
        <authorList>
            <consortium name="Lawrence Berkeley National Laboratory"/>
            <person name="Steindorff A."/>
            <person name="Hensen N."/>
            <person name="Bonometti L."/>
            <person name="Westerberg I."/>
            <person name="Brannstrom I.O."/>
            <person name="Guillou S."/>
            <person name="Cros-Aarteil S."/>
            <person name="Calhoun S."/>
            <person name="Haridas S."/>
            <person name="Kuo A."/>
            <person name="Mondo S."/>
            <person name="Pangilinan J."/>
            <person name="Riley R."/>
            <person name="Labutti K."/>
            <person name="Andreopoulos B."/>
            <person name="Lipzen A."/>
            <person name="Chen C."/>
            <person name="Yanf M."/>
            <person name="Daum C."/>
            <person name="Ng V."/>
            <person name="Clum A."/>
            <person name="Ohm R."/>
            <person name="Martin F."/>
            <person name="Silar P."/>
            <person name="Natvig D."/>
            <person name="Lalanne C."/>
            <person name="Gautier V."/>
            <person name="Ament-Velasquez S.L."/>
            <person name="Kruys A."/>
            <person name="Hutchinson M.I."/>
            <person name="Powell A.J."/>
            <person name="Barry K."/>
            <person name="Miller A.N."/>
            <person name="Grigoriev I.V."/>
            <person name="Debuchy R."/>
            <person name="Gladieux P."/>
            <person name="Thoren M.H."/>
            <person name="Johannesson H."/>
        </authorList>
    </citation>
    <scope>NUCLEOTIDE SEQUENCE</scope>
    <source>
        <strain evidence="14">CBS 892.96</strain>
    </source>
</reference>
<evidence type="ECO:0000256" key="4">
    <source>
        <dbReference type="ARBA" id="ARBA00011192"/>
    </source>
</evidence>
<dbReference type="AlphaFoldDB" id="A0AAN6W097"/>
<comment type="similarity">
    <text evidence="3 10">Belongs to the UTP25 family.</text>
</comment>
<dbReference type="PANTHER" id="PTHR12933">
    <property type="entry name" value="ORF PROTEIN-RELATED"/>
    <property type="match status" value="1"/>
</dbReference>
<name>A0AAN6W097_9PEZI</name>
<comment type="function">
    <text evidence="1 10">DEAD-box RNA helicase-like protein required for pre-18S rRNA processing, specifically at sites A0, A1, and A2.</text>
</comment>
<evidence type="ECO:0000256" key="7">
    <source>
        <dbReference type="ARBA" id="ARBA00022552"/>
    </source>
</evidence>
<dbReference type="EMBL" id="MU866476">
    <property type="protein sequence ID" value="KAK4172002.1"/>
    <property type="molecule type" value="Genomic_DNA"/>
</dbReference>
<keyword evidence="7 10" id="KW-0698">rRNA processing</keyword>
<dbReference type="InterPro" id="IPR010678">
    <property type="entry name" value="UTP25"/>
</dbReference>
<proteinExistence type="inferred from homology"/>
<evidence type="ECO:0000256" key="6">
    <source>
        <dbReference type="ARBA" id="ARBA00022517"/>
    </source>
</evidence>
<comment type="subcellular location">
    <subcellularLocation>
        <location evidence="2 10">Nucleus</location>
        <location evidence="2 10">Nucleolus</location>
    </subcellularLocation>
</comment>
<keyword evidence="9 10" id="KW-0687">Ribonucleoprotein</keyword>
<keyword evidence="8 10" id="KW-0539">Nucleus</keyword>
<dbReference type="GO" id="GO:0000462">
    <property type="term" value="P:maturation of SSU-rRNA from tricistronic rRNA transcript (SSU-rRNA, 5.8S rRNA, LSU-rRNA)"/>
    <property type="evidence" value="ECO:0007669"/>
    <property type="project" value="TreeGrafter"/>
</dbReference>
<dbReference type="FunFam" id="3.40.50.300:FF:002356">
    <property type="entry name" value="U3 small nucleolar RNA-associated protein 25"/>
    <property type="match status" value="1"/>
</dbReference>
<dbReference type="PANTHER" id="PTHR12933:SF0">
    <property type="entry name" value="U3 SMALL NUCLEOLAR RNA-ASSOCIATED PROTEIN 25 HOMOLOG"/>
    <property type="match status" value="1"/>
</dbReference>
<evidence type="ECO:0000313" key="14">
    <source>
        <dbReference type="EMBL" id="KAK4172002.1"/>
    </source>
</evidence>
<dbReference type="GO" id="GO:0034511">
    <property type="term" value="F:U3 snoRNA binding"/>
    <property type="evidence" value="ECO:0007669"/>
    <property type="project" value="InterPro"/>
</dbReference>
<evidence type="ECO:0000256" key="3">
    <source>
        <dbReference type="ARBA" id="ARBA00009223"/>
    </source>
</evidence>
<gene>
    <name evidence="14" type="ORF">QBC36DRAFT_198031</name>
</gene>
<feature type="region of interest" description="Disordered" evidence="11">
    <location>
        <begin position="1"/>
        <end position="115"/>
    </location>
</feature>
<dbReference type="Pfam" id="PF22916">
    <property type="entry name" value="UTP25_NTPase-like"/>
    <property type="match status" value="1"/>
</dbReference>
<comment type="subunit">
    <text evidence="4 10">Component of the ribosomal small subunit (SSU) processome composed of at least 40 protein subunits and snoRNA U3.</text>
</comment>
<dbReference type="SUPFAM" id="SSF52540">
    <property type="entry name" value="P-loop containing nucleoside triphosphate hydrolases"/>
    <property type="match status" value="1"/>
</dbReference>
<dbReference type="Gene3D" id="3.40.50.300">
    <property type="entry name" value="P-loop containing nucleotide triphosphate hydrolases"/>
    <property type="match status" value="1"/>
</dbReference>
<keyword evidence="6 10" id="KW-0690">Ribosome biogenesis</keyword>
<dbReference type="InterPro" id="IPR053940">
    <property type="entry name" value="UTP25_NTPase-like"/>
</dbReference>
<dbReference type="Proteomes" id="UP001302321">
    <property type="component" value="Unassembled WGS sequence"/>
</dbReference>
<organism evidence="14 15">
    <name type="scientific">Triangularia setosa</name>
    <dbReference type="NCBI Taxonomy" id="2587417"/>
    <lineage>
        <taxon>Eukaryota</taxon>
        <taxon>Fungi</taxon>
        <taxon>Dikarya</taxon>
        <taxon>Ascomycota</taxon>
        <taxon>Pezizomycotina</taxon>
        <taxon>Sordariomycetes</taxon>
        <taxon>Sordariomycetidae</taxon>
        <taxon>Sordariales</taxon>
        <taxon>Podosporaceae</taxon>
        <taxon>Triangularia</taxon>
    </lineage>
</organism>
<evidence type="ECO:0000256" key="5">
    <source>
        <dbReference type="ARBA" id="ARBA00015422"/>
    </source>
</evidence>
<comment type="caution">
    <text evidence="14">The sequence shown here is derived from an EMBL/GenBank/DDBJ whole genome shotgun (WGS) entry which is preliminary data.</text>
</comment>
<evidence type="ECO:0000256" key="1">
    <source>
        <dbReference type="ARBA" id="ARBA00002883"/>
    </source>
</evidence>
<feature type="domain" description="UTP25 NTP hydrolase-like" evidence="13">
    <location>
        <begin position="195"/>
        <end position="453"/>
    </location>
</feature>
<reference evidence="14" key="1">
    <citation type="journal article" date="2023" name="Mol. Phylogenet. Evol.">
        <title>Genome-scale phylogeny and comparative genomics of the fungal order Sordariales.</title>
        <authorList>
            <person name="Hensen N."/>
            <person name="Bonometti L."/>
            <person name="Westerberg I."/>
            <person name="Brannstrom I.O."/>
            <person name="Guillou S."/>
            <person name="Cros-Aarteil S."/>
            <person name="Calhoun S."/>
            <person name="Haridas S."/>
            <person name="Kuo A."/>
            <person name="Mondo S."/>
            <person name="Pangilinan J."/>
            <person name="Riley R."/>
            <person name="LaButti K."/>
            <person name="Andreopoulos B."/>
            <person name="Lipzen A."/>
            <person name="Chen C."/>
            <person name="Yan M."/>
            <person name="Daum C."/>
            <person name="Ng V."/>
            <person name="Clum A."/>
            <person name="Steindorff A."/>
            <person name="Ohm R.A."/>
            <person name="Martin F."/>
            <person name="Silar P."/>
            <person name="Natvig D.O."/>
            <person name="Lalanne C."/>
            <person name="Gautier V."/>
            <person name="Ament-Velasquez S.L."/>
            <person name="Kruys A."/>
            <person name="Hutchinson M.I."/>
            <person name="Powell A.J."/>
            <person name="Barry K."/>
            <person name="Miller A.N."/>
            <person name="Grigoriev I.V."/>
            <person name="Debuchy R."/>
            <person name="Gladieux P."/>
            <person name="Hiltunen Thoren M."/>
            <person name="Johannesson H."/>
        </authorList>
    </citation>
    <scope>NUCLEOTIDE SEQUENCE</scope>
    <source>
        <strain evidence="14">CBS 892.96</strain>
    </source>
</reference>
<feature type="compositionally biased region" description="Acidic residues" evidence="11">
    <location>
        <begin position="1"/>
        <end position="14"/>
    </location>
</feature>
<sequence length="658" mass="75920">MDIDDSDSDDDEDVTSTQPYANLMKRLIESNPQKAKRRKLDHAPAEDNQPEPAPESGEEEKGNDEEKGAPDVDEVEETEEDPADIQPDDLFDDDDDLDETDPFETHISNPDEKTVPLRVRAAQSGKWKMQRQPFESTRAYWSYPQTEDGQELPLPVPATGVSNLHLKKRLKEVMESQRSTFNAVEKTIAPFLFNYRDMLYCDRTVGSSEDIRRLAALHALNHLYKTRDRVIKNNARLAKSDANEDLELRDQGFTRPKVLMILPTRQSCVKMVDSILSVCEPDQQENRKRFEDGYIDKLSKFSDDKPDDFRDLFSGNDDDMFRLGMKFTRKSVKYFSQFYNSDIIFASPLGLRMAIGSEEEKKVDFDFLSSIELVIADQADALLMQNWEHVEFIFEHLNIQPKDAHGCDFSRVRSWYLDDQAKYFRQTVIFSAFNTPELAELMRTHCHNWAGKVRLQQECPGTIQYLPVKARQTFSRFDAPTVAADPDARFNYFTKAIVPLLTKRGAKDANGTLIFIPSYLDFVRVRNFFANNPIVEAVTFGTISEYADIPEASRARSHFLTGRHKVLLYTERAHHFRRYQIKGVKRVIMYSLPDNPLFYQEIAGNYLQKSEQSLLLEHGQGVVRVMFSKYDLMKLERIVGTSRVGKMIREQGDTFDFV</sequence>
<evidence type="ECO:0000256" key="11">
    <source>
        <dbReference type="SAM" id="MobiDB-lite"/>
    </source>
</evidence>
<keyword evidence="15" id="KW-1185">Reference proteome</keyword>
<evidence type="ECO:0000313" key="15">
    <source>
        <dbReference type="Proteomes" id="UP001302321"/>
    </source>
</evidence>
<evidence type="ECO:0000259" key="12">
    <source>
        <dbReference type="Pfam" id="PF06862"/>
    </source>
</evidence>
<protein>
    <recommendedName>
        <fullName evidence="5 10">U3 small nucleolar RNA-associated protein 25</fullName>
        <shortName evidence="10">U3 snoRNA-associated protein 25</shortName>
    </recommendedName>
</protein>
<feature type="compositionally biased region" description="Acidic residues" evidence="11">
    <location>
        <begin position="71"/>
        <end position="102"/>
    </location>
</feature>
<dbReference type="InterPro" id="IPR027417">
    <property type="entry name" value="P-loop_NTPase"/>
</dbReference>
<evidence type="ECO:0000256" key="9">
    <source>
        <dbReference type="ARBA" id="ARBA00023274"/>
    </source>
</evidence>
<accession>A0AAN6W097</accession>
<feature type="domain" description="UTP25 C-terminal" evidence="12">
    <location>
        <begin position="463"/>
        <end position="657"/>
    </location>
</feature>
<evidence type="ECO:0000256" key="2">
    <source>
        <dbReference type="ARBA" id="ARBA00004604"/>
    </source>
</evidence>
<evidence type="ECO:0000256" key="10">
    <source>
        <dbReference type="RuleBase" id="RU365070"/>
    </source>
</evidence>
<dbReference type="GO" id="GO:0019843">
    <property type="term" value="F:rRNA binding"/>
    <property type="evidence" value="ECO:0007669"/>
    <property type="project" value="TreeGrafter"/>
</dbReference>
<dbReference type="InterPro" id="IPR053939">
    <property type="entry name" value="UTP25_C"/>
</dbReference>
<evidence type="ECO:0000256" key="8">
    <source>
        <dbReference type="ARBA" id="ARBA00023242"/>
    </source>
</evidence>
<dbReference type="GO" id="GO:0032040">
    <property type="term" value="C:small-subunit processome"/>
    <property type="evidence" value="ECO:0007669"/>
    <property type="project" value="TreeGrafter"/>
</dbReference>
<dbReference type="Pfam" id="PF06862">
    <property type="entry name" value="Utp25_C"/>
    <property type="match status" value="1"/>
</dbReference>
<evidence type="ECO:0000259" key="13">
    <source>
        <dbReference type="Pfam" id="PF22916"/>
    </source>
</evidence>